<evidence type="ECO:0008006" key="3">
    <source>
        <dbReference type="Google" id="ProtNLM"/>
    </source>
</evidence>
<sequence>MCLVIPLDLLAGNLRTAWSRSSTAKSFRRCCWPISTFQKRHAGHAEKTFVIVQMYTSCPSLIPQIFVRDPCCPRGSTALQSSTTRQPLGS</sequence>
<accession>A0ABP0K5G1</accession>
<reference evidence="1 2" key="1">
    <citation type="submission" date="2024-02" db="EMBL/GenBank/DDBJ databases">
        <authorList>
            <person name="Chen Y."/>
            <person name="Shah S."/>
            <person name="Dougan E. K."/>
            <person name="Thang M."/>
            <person name="Chan C."/>
        </authorList>
    </citation>
    <scope>NUCLEOTIDE SEQUENCE [LARGE SCALE GENOMIC DNA]</scope>
</reference>
<evidence type="ECO:0000313" key="2">
    <source>
        <dbReference type="Proteomes" id="UP001642464"/>
    </source>
</evidence>
<keyword evidence="2" id="KW-1185">Reference proteome</keyword>
<gene>
    <name evidence="1" type="ORF">SCF082_LOCUS15596</name>
</gene>
<dbReference type="EMBL" id="CAXAMM010010001">
    <property type="protein sequence ID" value="CAK9022002.1"/>
    <property type="molecule type" value="Genomic_DNA"/>
</dbReference>
<protein>
    <recommendedName>
        <fullName evidence="3">Secreted protein</fullName>
    </recommendedName>
</protein>
<name>A0ABP0K5G1_9DINO</name>
<evidence type="ECO:0000313" key="1">
    <source>
        <dbReference type="EMBL" id="CAK9022002.1"/>
    </source>
</evidence>
<dbReference type="Proteomes" id="UP001642464">
    <property type="component" value="Unassembled WGS sequence"/>
</dbReference>
<organism evidence="1 2">
    <name type="scientific">Durusdinium trenchii</name>
    <dbReference type="NCBI Taxonomy" id="1381693"/>
    <lineage>
        <taxon>Eukaryota</taxon>
        <taxon>Sar</taxon>
        <taxon>Alveolata</taxon>
        <taxon>Dinophyceae</taxon>
        <taxon>Suessiales</taxon>
        <taxon>Symbiodiniaceae</taxon>
        <taxon>Durusdinium</taxon>
    </lineage>
</organism>
<comment type="caution">
    <text evidence="1">The sequence shown here is derived from an EMBL/GenBank/DDBJ whole genome shotgun (WGS) entry which is preliminary data.</text>
</comment>
<proteinExistence type="predicted"/>